<dbReference type="Proteomes" id="UP000647183">
    <property type="component" value="Unassembled WGS sequence"/>
</dbReference>
<feature type="region of interest" description="Disordered" evidence="3">
    <location>
        <begin position="1"/>
        <end position="37"/>
    </location>
</feature>
<protein>
    <submittedName>
        <fullName evidence="5">Aldehyde dehydrogenase family protein</fullName>
    </submittedName>
</protein>
<dbReference type="Gene3D" id="3.40.309.10">
    <property type="entry name" value="Aldehyde Dehydrogenase, Chain A, domain 2"/>
    <property type="match status" value="1"/>
</dbReference>
<sequence length="520" mass="55589">MARKKQVKEPGTGAKSAKAGKGGKAGRTRNAGSVAKNTKARGAAGGLAHSYPYYLANRPVAANTDLEVLDKYSGQVATRVAFADAATVRKALVAAHAARPAMAAFPPDARRDVLEHCVRRFGERADELALALCIEAGKPISDARGEVARLIDTFRIAAGEATRIEGEVLELQVSERARGYRGMVKRVPIGACSFITPFNFPLNLVAHKVAPAIAAGCPFVLKPAAKTPVGALIIAEVLAETDLPKGAFSILPCSNEDASQLVEDERIALLSFTGGLVGWDLKSRAGKKKVTLELGGNAGCIVDADPGASLDHVVERLVSGAYYQSGQSCISVQRILVHRELYPKLKRRMKAAVQALRMGDPRDERTFIGPMIDEDAAIRVESWIRAARKGGAKLVAGGGREGNMLEATLMEDVPRDADLYRREVFGPVALLEPFDDFDQALARVNDSDFGLQAGVFTASLAHAMRAWDRLEVGGVVVGDVPSFRVDNMPYGGVRDSGLGREGIRSAIEDMTEPRLLVIRG</sequence>
<feature type="domain" description="Aldehyde dehydrogenase" evidence="4">
    <location>
        <begin position="64"/>
        <end position="514"/>
    </location>
</feature>
<keyword evidence="6" id="KW-1185">Reference proteome</keyword>
<organism evidence="5 6">
    <name type="scientific">Luteimonas colneyensis</name>
    <dbReference type="NCBI Taxonomy" id="2762230"/>
    <lineage>
        <taxon>Bacteria</taxon>
        <taxon>Pseudomonadati</taxon>
        <taxon>Pseudomonadota</taxon>
        <taxon>Gammaproteobacteria</taxon>
        <taxon>Lysobacterales</taxon>
        <taxon>Lysobacteraceae</taxon>
        <taxon>Luteimonas</taxon>
    </lineage>
</organism>
<keyword evidence="2" id="KW-0560">Oxidoreductase</keyword>
<name>A0ABR8UG68_9GAMM</name>
<dbReference type="InterPro" id="IPR016161">
    <property type="entry name" value="Ald_DH/histidinol_DH"/>
</dbReference>
<evidence type="ECO:0000259" key="4">
    <source>
        <dbReference type="Pfam" id="PF00171"/>
    </source>
</evidence>
<proteinExistence type="inferred from homology"/>
<dbReference type="InterPro" id="IPR016162">
    <property type="entry name" value="Ald_DH_N"/>
</dbReference>
<reference evidence="5 6" key="1">
    <citation type="submission" date="2020-08" db="EMBL/GenBank/DDBJ databases">
        <title>A Genomic Blueprint of the Chicken Gut Microbiome.</title>
        <authorList>
            <person name="Gilroy R."/>
            <person name="Ravi A."/>
            <person name="Getino M."/>
            <person name="Pursley I."/>
            <person name="Horton D.L."/>
            <person name="Alikhan N.-F."/>
            <person name="Baker D."/>
            <person name="Gharbi K."/>
            <person name="Hall N."/>
            <person name="Watson M."/>
            <person name="Adriaenssens E.M."/>
            <person name="Foster-Nyarko E."/>
            <person name="Jarju S."/>
            <person name="Secka A."/>
            <person name="Antonio M."/>
            <person name="Oren A."/>
            <person name="Chaudhuri R."/>
            <person name="La Ragione R.M."/>
            <person name="Hildebrand F."/>
            <person name="Pallen M.J."/>
        </authorList>
    </citation>
    <scope>NUCLEOTIDE SEQUENCE [LARGE SCALE GENOMIC DNA]</scope>
    <source>
        <strain evidence="5 6">Sa2BVA3</strain>
    </source>
</reference>
<comment type="caution">
    <text evidence="5">The sequence shown here is derived from an EMBL/GenBank/DDBJ whole genome shotgun (WGS) entry which is preliminary data.</text>
</comment>
<dbReference type="SUPFAM" id="SSF53720">
    <property type="entry name" value="ALDH-like"/>
    <property type="match status" value="1"/>
</dbReference>
<gene>
    <name evidence="5" type="ORF">H9645_03155</name>
</gene>
<dbReference type="InterPro" id="IPR016163">
    <property type="entry name" value="Ald_DH_C"/>
</dbReference>
<dbReference type="RefSeq" id="WP_191728254.1">
    <property type="nucleotide sequence ID" value="NZ_JACSQJ010000001.1"/>
</dbReference>
<comment type="similarity">
    <text evidence="1">Belongs to the aldehyde dehydrogenase family.</text>
</comment>
<dbReference type="InterPro" id="IPR015590">
    <property type="entry name" value="Aldehyde_DH_dom"/>
</dbReference>
<dbReference type="Pfam" id="PF00171">
    <property type="entry name" value="Aldedh"/>
    <property type="match status" value="1"/>
</dbReference>
<dbReference type="CDD" id="cd07147">
    <property type="entry name" value="ALDH_F21_RNP123"/>
    <property type="match status" value="1"/>
</dbReference>
<dbReference type="PANTHER" id="PTHR42991">
    <property type="entry name" value="ALDEHYDE DEHYDROGENASE"/>
    <property type="match status" value="1"/>
</dbReference>
<dbReference type="PANTHER" id="PTHR42991:SF1">
    <property type="entry name" value="ALDEHYDE DEHYDROGENASE"/>
    <property type="match status" value="1"/>
</dbReference>
<evidence type="ECO:0000256" key="2">
    <source>
        <dbReference type="ARBA" id="ARBA00023002"/>
    </source>
</evidence>
<dbReference type="EMBL" id="JACSQJ010000001">
    <property type="protein sequence ID" value="MBD7987024.1"/>
    <property type="molecule type" value="Genomic_DNA"/>
</dbReference>
<evidence type="ECO:0000313" key="5">
    <source>
        <dbReference type="EMBL" id="MBD7987024.1"/>
    </source>
</evidence>
<dbReference type="Gene3D" id="3.40.605.10">
    <property type="entry name" value="Aldehyde Dehydrogenase, Chain A, domain 1"/>
    <property type="match status" value="1"/>
</dbReference>
<evidence type="ECO:0000313" key="6">
    <source>
        <dbReference type="Proteomes" id="UP000647183"/>
    </source>
</evidence>
<evidence type="ECO:0000256" key="3">
    <source>
        <dbReference type="SAM" id="MobiDB-lite"/>
    </source>
</evidence>
<evidence type="ECO:0000256" key="1">
    <source>
        <dbReference type="ARBA" id="ARBA00009986"/>
    </source>
</evidence>
<accession>A0ABR8UG68</accession>
<dbReference type="InterPro" id="IPR051020">
    <property type="entry name" value="ALDH-related_metabolic_enz"/>
</dbReference>